<dbReference type="AlphaFoldDB" id="A0A0X3PWP6"/>
<name>A0A0X3PWP6_SCHSO</name>
<dbReference type="PANTHER" id="PTHR21394">
    <property type="entry name" value="MAU2 CHROMATID COHESION FACTOR HOMOLOG"/>
    <property type="match status" value="1"/>
</dbReference>
<dbReference type="Pfam" id="PF10345">
    <property type="entry name" value="Cohesin_load"/>
    <property type="match status" value="1"/>
</dbReference>
<dbReference type="EMBL" id="GEEE01007021">
    <property type="protein sequence ID" value="JAP56204.1"/>
    <property type="molecule type" value="Transcribed_RNA"/>
</dbReference>
<proteinExistence type="inferred from homology"/>
<sequence length="762" mass="85424">NTSPYRADRLMAIVMFFQILANSALLICTPNEYSGLVSINLSIPLNLVVFNRNYPHLNRLHATTRKTGQMNPRGSFPVSNATPAPGPIPPVTIQRPRFSGPESTTSTTATQPLIMRTRISPTGVTIVSAPATENQLSAAQVHECYASLLGLAEYFRTINPPNIRLVIHCLKSILSFKLPVNYEARTHLQLGKVLFLHSKNEEQIKFHLEKARILGAHLRAPDDVIKFEAADLLADFYERKGKRYEATCILNDAMRLSNNNPYWNCRLLLKRAQAHMADRDVNSACELLAMGSEFAQLHSSEYTRGLFLLSKCMLLLASRQLPEVTNTLTVANRLIEKLNGTAYQREALRLFYLIIHVSLYLLAGQAKSAHPILRQLHQSIQLFMSMEEDLSSTKEVDRFQWMPREYMVILIYLISVMQLMQSGMLERAQHSAEKGLTQIEKLSIFDNNPLLTVFHLSLLEHTVMGRLVMGAKTRAVQDIGHACKLSQSCPALMYRRLPQLHTLIGLYAMSMNCMNQAENQFKLALRYIANSQPGSNARPGTSLAFVGASTTDLASTLSGGPRDSLSVLICLNLALVYIRKGDTTACELLLNEVFTAGLPVLEGCYCLRAAAAYVRGFQAFYENRLQDAKAALRETMRLGNEEELNRLSTSALITLGQINLNERNIVEAHKQIGASITAANKLPDIGIQLWATALLKDVANLMMNPEEERLWFDEHDKFSKMVIYDHMKATASPEHRLIEWLEGQMPDWSEEHPSTSSQPMVV</sequence>
<evidence type="ECO:0000256" key="7">
    <source>
        <dbReference type="ARBA" id="ARBA00023242"/>
    </source>
</evidence>
<accession>A0A0X3PWP6</accession>
<dbReference type="GO" id="GO:0051301">
    <property type="term" value="P:cell division"/>
    <property type="evidence" value="ECO:0007669"/>
    <property type="project" value="UniProtKB-KW"/>
</dbReference>
<dbReference type="GO" id="GO:0007064">
    <property type="term" value="P:mitotic sister chromatid cohesion"/>
    <property type="evidence" value="ECO:0007669"/>
    <property type="project" value="InterPro"/>
</dbReference>
<evidence type="ECO:0000256" key="5">
    <source>
        <dbReference type="ARBA" id="ARBA00022776"/>
    </source>
</evidence>
<evidence type="ECO:0000256" key="11">
    <source>
        <dbReference type="SAM" id="SignalP"/>
    </source>
</evidence>
<keyword evidence="7" id="KW-0539">Nucleus</keyword>
<evidence type="ECO:0000256" key="10">
    <source>
        <dbReference type="SAM" id="MobiDB-lite"/>
    </source>
</evidence>
<gene>
    <name evidence="12" type="primary">SCC4</name>
    <name evidence="12" type="ORF">TR148552</name>
</gene>
<evidence type="ECO:0000256" key="2">
    <source>
        <dbReference type="ARBA" id="ARBA00008585"/>
    </source>
</evidence>
<dbReference type="GO" id="GO:0005654">
    <property type="term" value="C:nucleoplasm"/>
    <property type="evidence" value="ECO:0007669"/>
    <property type="project" value="UniProtKB-SubCell"/>
</dbReference>
<evidence type="ECO:0000256" key="3">
    <source>
        <dbReference type="ARBA" id="ARBA00017198"/>
    </source>
</evidence>
<organism evidence="12">
    <name type="scientific">Schistocephalus solidus</name>
    <name type="common">Tapeworm</name>
    <dbReference type="NCBI Taxonomy" id="70667"/>
    <lineage>
        <taxon>Eukaryota</taxon>
        <taxon>Metazoa</taxon>
        <taxon>Spiralia</taxon>
        <taxon>Lophotrochozoa</taxon>
        <taxon>Platyhelminthes</taxon>
        <taxon>Cestoda</taxon>
        <taxon>Eucestoda</taxon>
        <taxon>Diphyllobothriidea</taxon>
        <taxon>Diphyllobothriidae</taxon>
        <taxon>Schistocephalus</taxon>
    </lineage>
</organism>
<dbReference type="InterPro" id="IPR011990">
    <property type="entry name" value="TPR-like_helical_dom_sf"/>
</dbReference>
<keyword evidence="5" id="KW-0498">Mitosis</keyword>
<reference evidence="12" key="1">
    <citation type="submission" date="2016-01" db="EMBL/GenBank/DDBJ databases">
        <title>Reference transcriptome for the parasite Schistocephalus solidus: insights into the molecular evolution of parasitism.</title>
        <authorList>
            <person name="Hebert F.O."/>
            <person name="Grambauer S."/>
            <person name="Barber I."/>
            <person name="Landry C.R."/>
            <person name="Aubin-Horth N."/>
        </authorList>
    </citation>
    <scope>NUCLEOTIDE SEQUENCE</scope>
</reference>
<evidence type="ECO:0000256" key="6">
    <source>
        <dbReference type="ARBA" id="ARBA00022829"/>
    </source>
</evidence>
<feature type="non-terminal residue" evidence="12">
    <location>
        <position position="1"/>
    </location>
</feature>
<evidence type="ECO:0000256" key="4">
    <source>
        <dbReference type="ARBA" id="ARBA00022618"/>
    </source>
</evidence>
<comment type="subcellular location">
    <subcellularLocation>
        <location evidence="1">Nucleus</location>
        <location evidence="1">Nucleoplasm</location>
    </subcellularLocation>
</comment>
<feature type="chain" id="PRO_5007051351" description="MAU2 chromatid cohesion factor homolog" evidence="11">
    <location>
        <begin position="24"/>
        <end position="762"/>
    </location>
</feature>
<evidence type="ECO:0000256" key="8">
    <source>
        <dbReference type="ARBA" id="ARBA00023306"/>
    </source>
</evidence>
<feature type="region of interest" description="Disordered" evidence="10">
    <location>
        <begin position="78"/>
        <end position="107"/>
    </location>
</feature>
<keyword evidence="4" id="KW-0132">Cell division</keyword>
<keyword evidence="6" id="KW-0159">Chromosome partition</keyword>
<keyword evidence="8" id="KW-0131">Cell cycle</keyword>
<evidence type="ECO:0000313" key="12">
    <source>
        <dbReference type="EMBL" id="JAP56204.1"/>
    </source>
</evidence>
<dbReference type="GO" id="GO:0007059">
    <property type="term" value="P:chromosome segregation"/>
    <property type="evidence" value="ECO:0007669"/>
    <property type="project" value="UniProtKB-KW"/>
</dbReference>
<keyword evidence="11" id="KW-0732">Signal</keyword>
<evidence type="ECO:0000256" key="9">
    <source>
        <dbReference type="ARBA" id="ARBA00030523"/>
    </source>
</evidence>
<dbReference type="Gene3D" id="1.25.40.10">
    <property type="entry name" value="Tetratricopeptide repeat domain"/>
    <property type="match status" value="1"/>
</dbReference>
<dbReference type="SUPFAM" id="SSF48452">
    <property type="entry name" value="TPR-like"/>
    <property type="match status" value="1"/>
</dbReference>
<protein>
    <recommendedName>
        <fullName evidence="3">MAU2 chromatid cohesion factor homolog</fullName>
    </recommendedName>
    <alternativeName>
        <fullName evidence="9">Cohesin loading complex subunit SCC4 homolog</fullName>
    </alternativeName>
</protein>
<feature type="signal peptide" evidence="11">
    <location>
        <begin position="1"/>
        <end position="23"/>
    </location>
</feature>
<dbReference type="InterPro" id="IPR019440">
    <property type="entry name" value="MAU2"/>
</dbReference>
<evidence type="ECO:0000256" key="1">
    <source>
        <dbReference type="ARBA" id="ARBA00004642"/>
    </source>
</evidence>
<comment type="similarity">
    <text evidence="2">Belongs to the SCC4/mau-2 family.</text>
</comment>